<reference evidence="2" key="1">
    <citation type="submission" date="2022-11" db="UniProtKB">
        <authorList>
            <consortium name="WormBaseParasite"/>
        </authorList>
    </citation>
    <scope>IDENTIFICATION</scope>
</reference>
<dbReference type="InterPro" id="IPR013780">
    <property type="entry name" value="Glyco_hydro_b"/>
</dbReference>
<dbReference type="Gene3D" id="2.60.40.1180">
    <property type="entry name" value="Golgi alpha-mannosidase II"/>
    <property type="match status" value="1"/>
</dbReference>
<protein>
    <submittedName>
        <fullName evidence="2">Uncharacterized protein</fullName>
    </submittedName>
</protein>
<dbReference type="WBParaSite" id="PEQ_0000052801-mRNA-1">
    <property type="protein sequence ID" value="PEQ_0000052801-mRNA-1"/>
    <property type="gene ID" value="PEQ_0000052801"/>
</dbReference>
<evidence type="ECO:0000313" key="2">
    <source>
        <dbReference type="WBParaSite" id="PEQ_0000052801-mRNA-1"/>
    </source>
</evidence>
<keyword evidence="1" id="KW-1185">Reference proteome</keyword>
<proteinExistence type="predicted"/>
<organism evidence="1 2">
    <name type="scientific">Parascaris equorum</name>
    <name type="common">Equine roundworm</name>
    <dbReference type="NCBI Taxonomy" id="6256"/>
    <lineage>
        <taxon>Eukaryota</taxon>
        <taxon>Metazoa</taxon>
        <taxon>Ecdysozoa</taxon>
        <taxon>Nematoda</taxon>
        <taxon>Chromadorea</taxon>
        <taxon>Rhabditida</taxon>
        <taxon>Spirurina</taxon>
        <taxon>Ascaridomorpha</taxon>
        <taxon>Ascaridoidea</taxon>
        <taxon>Ascarididae</taxon>
        <taxon>Parascaris</taxon>
    </lineage>
</organism>
<dbReference type="AlphaFoldDB" id="A0A914RFQ1"/>
<sequence length="127" mass="14052">MNFAVNSDSAVLEIKRENVRLSNIAGRTRNSVVRGGAVFPKYAGLCGWYGWDSQAETAATTVDLPTLDLIDIFGINYSPDPESFKLNNAKTTVASSYNAEKKTLRIEAKGLIDWKTLASVQLSWQHR</sequence>
<name>A0A914RFQ1_PAREQ</name>
<dbReference type="Proteomes" id="UP000887564">
    <property type="component" value="Unplaced"/>
</dbReference>
<evidence type="ECO:0000313" key="1">
    <source>
        <dbReference type="Proteomes" id="UP000887564"/>
    </source>
</evidence>
<accession>A0A914RFQ1</accession>